<sequence>MVGLLAACASPLNFGGTRESARAWSEARGFRQSILHSGAFELTAFLRRPAPLAGGVVKETDDAVLTVYIEGDGAAWSSPYHPPRDPTPRRPLALALAAIDPSPAVAYLGRPCQYLDAAALARCSAEYWVDKRFDPDVIDAYDLAISELKKRFSARALRLVGYSGGGNIAAILAMRRADVRSLIALASPLSLDAWIQRQGLTSLPGALDPVRQAGRLQAASYWVGGRDDIVPPSVVQPFAEQKGGTMHVVKGYDHECCWIDDWLIILKESP</sequence>
<protein>
    <recommendedName>
        <fullName evidence="3">Alpha/beta hydrolase family protein</fullName>
    </recommendedName>
</protein>
<proteinExistence type="predicted"/>
<name>A0A1G8I4Q5_9RHOO</name>
<dbReference type="Gene3D" id="3.40.50.1820">
    <property type="entry name" value="alpha/beta hydrolase"/>
    <property type="match status" value="1"/>
</dbReference>
<gene>
    <name evidence="1" type="ORF">SAMN05660652_02931</name>
</gene>
<evidence type="ECO:0008006" key="3">
    <source>
        <dbReference type="Google" id="ProtNLM"/>
    </source>
</evidence>
<evidence type="ECO:0000313" key="1">
    <source>
        <dbReference type="EMBL" id="SDI13919.1"/>
    </source>
</evidence>
<accession>A0A1G8I4Q5</accession>
<dbReference type="EMBL" id="FNCY01000013">
    <property type="protein sequence ID" value="SDI13919.1"/>
    <property type="molecule type" value="Genomic_DNA"/>
</dbReference>
<dbReference type="STRING" id="83767.SAMN05660652_02931"/>
<dbReference type="Proteomes" id="UP000198607">
    <property type="component" value="Unassembled WGS sequence"/>
</dbReference>
<reference evidence="1 2" key="1">
    <citation type="submission" date="2016-10" db="EMBL/GenBank/DDBJ databases">
        <authorList>
            <person name="de Groot N.N."/>
        </authorList>
    </citation>
    <scope>NUCLEOTIDE SEQUENCE [LARGE SCALE GENOMIC DNA]</scope>
    <source>
        <strain evidence="1 2">DSM 5885</strain>
    </source>
</reference>
<dbReference type="SUPFAM" id="SSF53474">
    <property type="entry name" value="alpha/beta-Hydrolases"/>
    <property type="match status" value="1"/>
</dbReference>
<dbReference type="AlphaFoldDB" id="A0A1G8I4Q5"/>
<dbReference type="InterPro" id="IPR029058">
    <property type="entry name" value="AB_hydrolase_fold"/>
</dbReference>
<organism evidence="1 2">
    <name type="scientific">Propionivibrio dicarboxylicus</name>
    <dbReference type="NCBI Taxonomy" id="83767"/>
    <lineage>
        <taxon>Bacteria</taxon>
        <taxon>Pseudomonadati</taxon>
        <taxon>Pseudomonadota</taxon>
        <taxon>Betaproteobacteria</taxon>
        <taxon>Rhodocyclales</taxon>
        <taxon>Rhodocyclaceae</taxon>
        <taxon>Propionivibrio</taxon>
    </lineage>
</organism>
<keyword evidence="2" id="KW-1185">Reference proteome</keyword>
<evidence type="ECO:0000313" key="2">
    <source>
        <dbReference type="Proteomes" id="UP000198607"/>
    </source>
</evidence>